<proteinExistence type="predicted"/>
<organism evidence="1 2">
    <name type="scientific">Gossypium trilobum</name>
    <dbReference type="NCBI Taxonomy" id="34281"/>
    <lineage>
        <taxon>Eukaryota</taxon>
        <taxon>Viridiplantae</taxon>
        <taxon>Streptophyta</taxon>
        <taxon>Embryophyta</taxon>
        <taxon>Tracheophyta</taxon>
        <taxon>Spermatophyta</taxon>
        <taxon>Magnoliopsida</taxon>
        <taxon>eudicotyledons</taxon>
        <taxon>Gunneridae</taxon>
        <taxon>Pentapetalae</taxon>
        <taxon>rosids</taxon>
        <taxon>malvids</taxon>
        <taxon>Malvales</taxon>
        <taxon>Malvaceae</taxon>
        <taxon>Malvoideae</taxon>
        <taxon>Gossypium</taxon>
    </lineage>
</organism>
<reference evidence="1 2" key="1">
    <citation type="journal article" date="2019" name="Genome Biol. Evol.">
        <title>Insights into the evolution of the New World diploid cottons (Gossypium, subgenus Houzingenia) based on genome sequencing.</title>
        <authorList>
            <person name="Grover C.E."/>
            <person name="Arick M.A. 2nd"/>
            <person name="Thrash A."/>
            <person name="Conover J.L."/>
            <person name="Sanders W.S."/>
            <person name="Peterson D.G."/>
            <person name="Frelichowski J.E."/>
            <person name="Scheffler J.A."/>
            <person name="Scheffler B.E."/>
            <person name="Wendel J.F."/>
        </authorList>
    </citation>
    <scope>NUCLEOTIDE SEQUENCE [LARGE SCALE GENOMIC DNA]</scope>
    <source>
        <strain evidence="1">8</strain>
        <tissue evidence="1">Leaf</tissue>
    </source>
</reference>
<sequence>MITCSIYVFLLSIYCSAFG</sequence>
<dbReference type="Proteomes" id="UP000593568">
    <property type="component" value="Unassembled WGS sequence"/>
</dbReference>
<accession>A0A7J9DTE4</accession>
<name>A0A7J9DTE4_9ROSI</name>
<dbReference type="EMBL" id="JABEZW010000004">
    <property type="protein sequence ID" value="MBA0764023.1"/>
    <property type="molecule type" value="Genomic_DNA"/>
</dbReference>
<gene>
    <name evidence="1" type="ORF">Gotri_013399</name>
</gene>
<keyword evidence="2" id="KW-1185">Reference proteome</keyword>
<protein>
    <submittedName>
        <fullName evidence="1">Uncharacterized protein</fullName>
    </submittedName>
</protein>
<feature type="non-terminal residue" evidence="1">
    <location>
        <position position="19"/>
    </location>
</feature>
<evidence type="ECO:0000313" key="1">
    <source>
        <dbReference type="EMBL" id="MBA0764023.1"/>
    </source>
</evidence>
<dbReference type="AlphaFoldDB" id="A0A7J9DTE4"/>
<comment type="caution">
    <text evidence="1">The sequence shown here is derived from an EMBL/GenBank/DDBJ whole genome shotgun (WGS) entry which is preliminary data.</text>
</comment>
<evidence type="ECO:0000313" key="2">
    <source>
        <dbReference type="Proteomes" id="UP000593568"/>
    </source>
</evidence>